<gene>
    <name evidence="2" type="ORF">J4G33_04025</name>
</gene>
<keyword evidence="1" id="KW-1133">Transmembrane helix</keyword>
<proteinExistence type="predicted"/>
<comment type="caution">
    <text evidence="2">The sequence shown here is derived from an EMBL/GenBank/DDBJ whole genome shotgun (WGS) entry which is preliminary data.</text>
</comment>
<dbReference type="EMBL" id="JAGEMK010000001">
    <property type="protein sequence ID" value="MBO1750965.1"/>
    <property type="molecule type" value="Genomic_DNA"/>
</dbReference>
<reference evidence="2" key="1">
    <citation type="submission" date="2021-03" db="EMBL/GenBank/DDBJ databases">
        <title>Actinotalea soli sp. nov., isolated from soil.</title>
        <authorList>
            <person name="Ping W."/>
            <person name="Zhang J."/>
        </authorList>
    </citation>
    <scope>NUCLEOTIDE SEQUENCE</scope>
    <source>
        <strain evidence="2">BY-33</strain>
    </source>
</reference>
<keyword evidence="3" id="KW-1185">Reference proteome</keyword>
<organism evidence="2 3">
    <name type="scientific">Actinotalea soli</name>
    <dbReference type="NCBI Taxonomy" id="2819234"/>
    <lineage>
        <taxon>Bacteria</taxon>
        <taxon>Bacillati</taxon>
        <taxon>Actinomycetota</taxon>
        <taxon>Actinomycetes</taxon>
        <taxon>Micrococcales</taxon>
        <taxon>Cellulomonadaceae</taxon>
        <taxon>Actinotalea</taxon>
    </lineage>
</organism>
<evidence type="ECO:0008006" key="4">
    <source>
        <dbReference type="Google" id="ProtNLM"/>
    </source>
</evidence>
<dbReference type="Proteomes" id="UP000664209">
    <property type="component" value="Unassembled WGS sequence"/>
</dbReference>
<accession>A0A939LQ78</accession>
<name>A0A939LQ78_9CELL</name>
<keyword evidence="1" id="KW-0472">Membrane</keyword>
<feature type="transmembrane region" description="Helical" evidence="1">
    <location>
        <begin position="105"/>
        <end position="128"/>
    </location>
</feature>
<dbReference type="AlphaFoldDB" id="A0A939LQ78"/>
<dbReference type="RefSeq" id="WP_208054564.1">
    <property type="nucleotide sequence ID" value="NZ_JAGEMK010000001.1"/>
</dbReference>
<evidence type="ECO:0000313" key="3">
    <source>
        <dbReference type="Proteomes" id="UP000664209"/>
    </source>
</evidence>
<evidence type="ECO:0000256" key="1">
    <source>
        <dbReference type="SAM" id="Phobius"/>
    </source>
</evidence>
<keyword evidence="1" id="KW-0812">Transmembrane</keyword>
<sequence length="138" mass="14349">MALLHSGELPASTVVLEAPEDARGATGEAARITVVEDGTDTIEVTVDAEDAGWLVVADSVRAGGWHATIDGERAELVPADHATGAVGVPEGRHEVRLFYEAPGTMVGLATSAVATLGVVLLTVLPVVLARRRRRHVSP</sequence>
<protein>
    <recommendedName>
        <fullName evidence="4">YfhO family protein</fullName>
    </recommendedName>
</protein>
<evidence type="ECO:0000313" key="2">
    <source>
        <dbReference type="EMBL" id="MBO1750965.1"/>
    </source>
</evidence>